<keyword evidence="3" id="KW-0732">Signal</keyword>
<keyword evidence="2" id="KW-0472">Membrane</keyword>
<dbReference type="InterPro" id="IPR029033">
    <property type="entry name" value="His_PPase_superfam"/>
</dbReference>
<proteinExistence type="inferred from homology"/>
<dbReference type="EMBL" id="CADEPM010000002">
    <property type="protein sequence ID" value="CAB3399510.1"/>
    <property type="molecule type" value="Genomic_DNA"/>
</dbReference>
<dbReference type="Pfam" id="PF00328">
    <property type="entry name" value="His_Phos_2"/>
    <property type="match status" value="1"/>
</dbReference>
<dbReference type="PANTHER" id="PTHR11567">
    <property type="entry name" value="ACID PHOSPHATASE-RELATED"/>
    <property type="match status" value="1"/>
</dbReference>
<feature type="signal peptide" evidence="3">
    <location>
        <begin position="1"/>
        <end position="18"/>
    </location>
</feature>
<evidence type="ECO:0000256" key="2">
    <source>
        <dbReference type="SAM" id="Phobius"/>
    </source>
</evidence>
<evidence type="ECO:0000313" key="4">
    <source>
        <dbReference type="EMBL" id="CAB3399510.1"/>
    </source>
</evidence>
<dbReference type="InterPro" id="IPR050645">
    <property type="entry name" value="Histidine_acid_phosphatase"/>
</dbReference>
<sequence>MYPKMLFYLFIQILLCDAKLRFVQIWFRHGERLPTHFLKFPEEDPNDLEFLNIGYPGELTNNGILQEFQLGEKLKKIYGSHFGQVYRPTEFHVFTGKDNRTSTSAQAFFAGFMPPTKNQTWNPALNWMPIAQETDPSIDWVSTGVFDDCVDTIKNSVEYLDVMINVTNADPELLELIKNNTGRDFNAVLEYNHAIDSLKSRALLNDKRLPVPCWARGFESRIFNISYVIHNSVVGVQNTTVGSYHVELVMSFFENYFLRNTTKGIFVSGHDTNILNLWKAFQLDGHPEDIPHYGSHMAIELHEIEGRFFVKFFLSMGYETQQAELIPVNCFGKTCTWEQLKNITMNWRKPREDWWFECKGIGKMSSQESTVTGTMFVILAILLLATIILGFTSFSYKRQLNNMRDPERARLLQ</sequence>
<dbReference type="CDD" id="cd07061">
    <property type="entry name" value="HP_HAP_like"/>
    <property type="match status" value="1"/>
</dbReference>
<dbReference type="AlphaFoldDB" id="A0A8S1EFL7"/>
<evidence type="ECO:0000256" key="3">
    <source>
        <dbReference type="SAM" id="SignalP"/>
    </source>
</evidence>
<organism evidence="4 5">
    <name type="scientific">Caenorhabditis bovis</name>
    <dbReference type="NCBI Taxonomy" id="2654633"/>
    <lineage>
        <taxon>Eukaryota</taxon>
        <taxon>Metazoa</taxon>
        <taxon>Ecdysozoa</taxon>
        <taxon>Nematoda</taxon>
        <taxon>Chromadorea</taxon>
        <taxon>Rhabditida</taxon>
        <taxon>Rhabditina</taxon>
        <taxon>Rhabditomorpha</taxon>
        <taxon>Rhabditoidea</taxon>
        <taxon>Rhabditidae</taxon>
        <taxon>Peloderinae</taxon>
        <taxon>Caenorhabditis</taxon>
    </lineage>
</organism>
<dbReference type="Gene3D" id="3.40.50.1240">
    <property type="entry name" value="Phosphoglycerate mutase-like"/>
    <property type="match status" value="1"/>
</dbReference>
<keyword evidence="2" id="KW-1133">Transmembrane helix</keyword>
<keyword evidence="2" id="KW-0812">Transmembrane</keyword>
<feature type="chain" id="PRO_5035935020" evidence="3">
    <location>
        <begin position="19"/>
        <end position="413"/>
    </location>
</feature>
<protein>
    <submittedName>
        <fullName evidence="4">Uncharacterized protein</fullName>
    </submittedName>
</protein>
<dbReference type="Proteomes" id="UP000494206">
    <property type="component" value="Unassembled WGS sequence"/>
</dbReference>
<keyword evidence="5" id="KW-1185">Reference proteome</keyword>
<dbReference type="InterPro" id="IPR000560">
    <property type="entry name" value="His_Pase_clade-2"/>
</dbReference>
<evidence type="ECO:0000313" key="5">
    <source>
        <dbReference type="Proteomes" id="UP000494206"/>
    </source>
</evidence>
<accession>A0A8S1EFL7</accession>
<dbReference type="OrthoDB" id="10257284at2759"/>
<reference evidence="4 5" key="1">
    <citation type="submission" date="2020-04" db="EMBL/GenBank/DDBJ databases">
        <authorList>
            <person name="Laetsch R D."/>
            <person name="Stevens L."/>
            <person name="Kumar S."/>
            <person name="Blaxter L. M."/>
        </authorList>
    </citation>
    <scope>NUCLEOTIDE SEQUENCE [LARGE SCALE GENOMIC DNA]</scope>
</reference>
<comment type="similarity">
    <text evidence="1">Belongs to the histidine acid phosphatase family.</text>
</comment>
<gene>
    <name evidence="4" type="ORF">CBOVIS_LOCUS2617</name>
</gene>
<dbReference type="PANTHER" id="PTHR11567:SF171">
    <property type="entry name" value="ACID PHOSPHATASE FAMILY"/>
    <property type="match status" value="1"/>
</dbReference>
<dbReference type="GO" id="GO:0016791">
    <property type="term" value="F:phosphatase activity"/>
    <property type="evidence" value="ECO:0007669"/>
    <property type="project" value="TreeGrafter"/>
</dbReference>
<evidence type="ECO:0000256" key="1">
    <source>
        <dbReference type="ARBA" id="ARBA00005375"/>
    </source>
</evidence>
<name>A0A8S1EFL7_9PELO</name>
<comment type="caution">
    <text evidence="4">The sequence shown here is derived from an EMBL/GenBank/DDBJ whole genome shotgun (WGS) entry which is preliminary data.</text>
</comment>
<feature type="transmembrane region" description="Helical" evidence="2">
    <location>
        <begin position="373"/>
        <end position="394"/>
    </location>
</feature>
<dbReference type="SUPFAM" id="SSF53254">
    <property type="entry name" value="Phosphoglycerate mutase-like"/>
    <property type="match status" value="1"/>
</dbReference>